<evidence type="ECO:0000313" key="3">
    <source>
        <dbReference type="RefSeq" id="XP_014486513.1"/>
    </source>
</evidence>
<evidence type="ECO:0000313" key="2">
    <source>
        <dbReference type="Proteomes" id="UP000515204"/>
    </source>
</evidence>
<dbReference type="AlphaFoldDB" id="A0A6P3Y815"/>
<protein>
    <submittedName>
        <fullName evidence="3">PiggyBac transposable element-derived protein 4-like</fullName>
    </submittedName>
</protein>
<gene>
    <name evidence="3" type="primary">LOC106750582</name>
</gene>
<name>A0A6P3Y815_DINQU</name>
<dbReference type="KEGG" id="dqu:106750582"/>
<dbReference type="PANTHER" id="PTHR46599">
    <property type="entry name" value="PIGGYBAC TRANSPOSABLE ELEMENT-DERIVED PROTEIN 4"/>
    <property type="match status" value="1"/>
</dbReference>
<dbReference type="PANTHER" id="PTHR46599:SF3">
    <property type="entry name" value="PIGGYBAC TRANSPOSABLE ELEMENT-DERIVED PROTEIN 4"/>
    <property type="match status" value="1"/>
</dbReference>
<dbReference type="GeneID" id="106750582"/>
<reference evidence="3" key="1">
    <citation type="submission" date="2025-08" db="UniProtKB">
        <authorList>
            <consortium name="RefSeq"/>
        </authorList>
    </citation>
    <scope>IDENTIFICATION</scope>
</reference>
<sequence length="333" mass="39120">MNEYAEEEEILIHNFDCDNPVSLYKLFVTDHILEIIAEETNKYATQSINNSACNSTSHQRAWEPITKDKINTFFGILLIMGIVKVPDIRLYWSQNDIYANARIKNAMKRDRFIFILKYLHFSDNTTARTEDRLYKIRNVFEAIVHTFKSTIKPGKNIVIDESMIPWRGRLIFRQYIPGKRHKYGIKAYKLCLPEGYTYNMEIYAGKNAEPIAKTHSHDVVIKLIRDLLFEGRILFTDSFYTSIPLAEELLQKKTFICGTIKKNKKHLPPQSKQKQVRGSIISFENHKGVKFMKWTDKRPLSWKNTKMVQKSYDRNNMRNMPGKCMVYPQKMGN</sequence>
<dbReference type="OrthoDB" id="7670206at2759"/>
<evidence type="ECO:0000259" key="1">
    <source>
        <dbReference type="Pfam" id="PF13843"/>
    </source>
</evidence>
<dbReference type="Pfam" id="PF13843">
    <property type="entry name" value="DDE_Tnp_1_7"/>
    <property type="match status" value="1"/>
</dbReference>
<dbReference type="RefSeq" id="XP_014486513.1">
    <property type="nucleotide sequence ID" value="XM_014631027.1"/>
</dbReference>
<accession>A0A6P3Y815</accession>
<dbReference type="Proteomes" id="UP000515204">
    <property type="component" value="Unplaced"/>
</dbReference>
<feature type="domain" description="PiggyBac transposable element-derived protein" evidence="1">
    <location>
        <begin position="19"/>
        <end position="317"/>
    </location>
</feature>
<proteinExistence type="predicted"/>
<organism evidence="2 3">
    <name type="scientific">Dinoponera quadriceps</name>
    <name type="common">South American ant</name>
    <dbReference type="NCBI Taxonomy" id="609295"/>
    <lineage>
        <taxon>Eukaryota</taxon>
        <taxon>Metazoa</taxon>
        <taxon>Ecdysozoa</taxon>
        <taxon>Arthropoda</taxon>
        <taxon>Hexapoda</taxon>
        <taxon>Insecta</taxon>
        <taxon>Pterygota</taxon>
        <taxon>Neoptera</taxon>
        <taxon>Endopterygota</taxon>
        <taxon>Hymenoptera</taxon>
        <taxon>Apocrita</taxon>
        <taxon>Aculeata</taxon>
        <taxon>Formicoidea</taxon>
        <taxon>Formicidae</taxon>
        <taxon>Ponerinae</taxon>
        <taxon>Ponerini</taxon>
        <taxon>Dinoponera</taxon>
    </lineage>
</organism>
<dbReference type="InterPro" id="IPR029526">
    <property type="entry name" value="PGBD"/>
</dbReference>
<keyword evidence="2" id="KW-1185">Reference proteome</keyword>